<reference evidence="2 3" key="1">
    <citation type="submission" date="2020-07" db="EMBL/GenBank/DDBJ databases">
        <title>Sequencing the genomes of 1000 actinobacteria strains.</title>
        <authorList>
            <person name="Klenk H.-P."/>
        </authorList>
    </citation>
    <scope>NUCLEOTIDE SEQUENCE [LARGE SCALE GENOMIC DNA]</scope>
    <source>
        <strain evidence="2 3">DSM 100723</strain>
    </source>
</reference>
<organism evidence="2 3">
    <name type="scientific">Microlunatus kandeliicorticis</name>
    <dbReference type="NCBI Taxonomy" id="1759536"/>
    <lineage>
        <taxon>Bacteria</taxon>
        <taxon>Bacillati</taxon>
        <taxon>Actinomycetota</taxon>
        <taxon>Actinomycetes</taxon>
        <taxon>Propionibacteriales</taxon>
        <taxon>Propionibacteriaceae</taxon>
        <taxon>Microlunatus</taxon>
    </lineage>
</organism>
<name>A0A7W3P7F9_9ACTN</name>
<dbReference type="Gene3D" id="1.10.3210.10">
    <property type="entry name" value="Hypothetical protein af1432"/>
    <property type="match status" value="1"/>
</dbReference>
<proteinExistence type="predicted"/>
<evidence type="ECO:0000313" key="3">
    <source>
        <dbReference type="Proteomes" id="UP000523079"/>
    </source>
</evidence>
<dbReference type="InterPro" id="IPR003607">
    <property type="entry name" value="HD/PDEase_dom"/>
</dbReference>
<protein>
    <recommendedName>
        <fullName evidence="1">HD domain-containing protein</fullName>
    </recommendedName>
</protein>
<keyword evidence="3" id="KW-1185">Reference proteome</keyword>
<evidence type="ECO:0000313" key="2">
    <source>
        <dbReference type="EMBL" id="MBA8795945.1"/>
    </source>
</evidence>
<gene>
    <name evidence="2" type="ORF">FHX74_003586</name>
</gene>
<accession>A0A7W3P7F9</accession>
<comment type="caution">
    <text evidence="2">The sequence shown here is derived from an EMBL/GenBank/DDBJ whole genome shotgun (WGS) entry which is preliminary data.</text>
</comment>
<dbReference type="Pfam" id="PF01966">
    <property type="entry name" value="HD"/>
    <property type="match status" value="1"/>
</dbReference>
<sequence>MIITADTSGSNGVYVDPVWRVEVALTPVEQALLRTWWVRRLGFVSHAGAAVITTAQTYTRLEHSLGLLALVAHFRPDDHVARVAALVHDVGHLPFSHTLEHLGGLDHHELGAARIRDLAPVLQAHGYDAETVIAVVDGVRPSGLRGSGPGLRLDHLESFVRSGHAHGRTGEPPRETLERLRLIDGVIDTDAATAGYLRALIIAEAHAQTADANLVPVAVLRELAGRVLDPADPSRRDQIAALTDDGLWSLLLGGPATRDDAERLRRAPWSWRTDPTADGGLEVRKTRYYLELPTVDGVSMPPLVPAEVGLPELPYSVRVVAEPVSS</sequence>
<dbReference type="AlphaFoldDB" id="A0A7W3P7F9"/>
<dbReference type="CDD" id="cd00077">
    <property type="entry name" value="HDc"/>
    <property type="match status" value="1"/>
</dbReference>
<dbReference type="RefSeq" id="WP_182561542.1">
    <property type="nucleotide sequence ID" value="NZ_JACGWT010000006.1"/>
</dbReference>
<dbReference type="SUPFAM" id="SSF109604">
    <property type="entry name" value="HD-domain/PDEase-like"/>
    <property type="match status" value="1"/>
</dbReference>
<feature type="domain" description="HD" evidence="1">
    <location>
        <begin position="60"/>
        <end position="134"/>
    </location>
</feature>
<dbReference type="EMBL" id="JACGWT010000006">
    <property type="protein sequence ID" value="MBA8795945.1"/>
    <property type="molecule type" value="Genomic_DNA"/>
</dbReference>
<dbReference type="InterPro" id="IPR006674">
    <property type="entry name" value="HD_domain"/>
</dbReference>
<dbReference type="Proteomes" id="UP000523079">
    <property type="component" value="Unassembled WGS sequence"/>
</dbReference>
<evidence type="ECO:0000259" key="1">
    <source>
        <dbReference type="Pfam" id="PF01966"/>
    </source>
</evidence>